<evidence type="ECO:0000313" key="2">
    <source>
        <dbReference type="EMBL" id="CAG6391105.1"/>
    </source>
</evidence>
<comment type="caution">
    <text evidence="2">The sequence shown here is derived from an EMBL/GenBank/DDBJ whole genome shotgun (WGS) entry which is preliminary data.</text>
</comment>
<gene>
    <name evidence="2" type="ORF">SCOCK_100171</name>
</gene>
<feature type="region of interest" description="Disordered" evidence="1">
    <location>
        <begin position="1"/>
        <end position="53"/>
    </location>
</feature>
<dbReference type="Proteomes" id="UP001152519">
    <property type="component" value="Unassembled WGS sequence"/>
</dbReference>
<protein>
    <recommendedName>
        <fullName evidence="4">Ricin B lectin domain-containing protein</fullName>
    </recommendedName>
</protein>
<keyword evidence="3" id="KW-1185">Reference proteome</keyword>
<evidence type="ECO:0000256" key="1">
    <source>
        <dbReference type="SAM" id="MobiDB-lite"/>
    </source>
</evidence>
<sequence>MRGGAPVPAGPVASALLPRPPQDDDDPASATANGTQLDIWDCDGGANQQWNLP</sequence>
<name>A0A9W4DJD3_9ACTN</name>
<dbReference type="AlphaFoldDB" id="A0A9W4DJD3"/>
<reference evidence="2" key="1">
    <citation type="submission" date="2021-05" db="EMBL/GenBank/DDBJ databases">
        <authorList>
            <person name="Arsene-Ploetze F."/>
        </authorList>
    </citation>
    <scope>NUCLEOTIDE SEQUENCE</scope>
    <source>
        <strain evidence="2">DSM 42138</strain>
    </source>
</reference>
<evidence type="ECO:0008006" key="4">
    <source>
        <dbReference type="Google" id="ProtNLM"/>
    </source>
</evidence>
<dbReference type="SUPFAM" id="SSF50370">
    <property type="entry name" value="Ricin B-like lectins"/>
    <property type="match status" value="1"/>
</dbReference>
<dbReference type="InterPro" id="IPR035992">
    <property type="entry name" value="Ricin_B-like_lectins"/>
</dbReference>
<dbReference type="Gene3D" id="2.80.10.50">
    <property type="match status" value="1"/>
</dbReference>
<feature type="compositionally biased region" description="Low complexity" evidence="1">
    <location>
        <begin position="1"/>
        <end position="13"/>
    </location>
</feature>
<organism evidence="2 3">
    <name type="scientific">Actinacidiphila cocklensis</name>
    <dbReference type="NCBI Taxonomy" id="887465"/>
    <lineage>
        <taxon>Bacteria</taxon>
        <taxon>Bacillati</taxon>
        <taxon>Actinomycetota</taxon>
        <taxon>Actinomycetes</taxon>
        <taxon>Kitasatosporales</taxon>
        <taxon>Streptomycetaceae</taxon>
        <taxon>Actinacidiphila</taxon>
    </lineage>
</organism>
<evidence type="ECO:0000313" key="3">
    <source>
        <dbReference type="Proteomes" id="UP001152519"/>
    </source>
</evidence>
<dbReference type="RefSeq" id="WP_251484447.1">
    <property type="nucleotide sequence ID" value="NZ_CAJSLV010000002.1"/>
</dbReference>
<proteinExistence type="predicted"/>
<dbReference type="EMBL" id="CAJSLV010000002">
    <property type="protein sequence ID" value="CAG6391105.1"/>
    <property type="molecule type" value="Genomic_DNA"/>
</dbReference>
<accession>A0A9W4DJD3</accession>